<keyword evidence="3" id="KW-1185">Reference proteome</keyword>
<dbReference type="InterPro" id="IPR036188">
    <property type="entry name" value="FAD/NAD-bd_sf"/>
</dbReference>
<dbReference type="Gene3D" id="3.30.9.10">
    <property type="entry name" value="D-Amino Acid Oxidase, subunit A, domain 2"/>
    <property type="match status" value="2"/>
</dbReference>
<evidence type="ECO:0000256" key="1">
    <source>
        <dbReference type="SAM" id="Phobius"/>
    </source>
</evidence>
<organism evidence="3 4">
    <name type="scientific">Steinernema glaseri</name>
    <dbReference type="NCBI Taxonomy" id="37863"/>
    <lineage>
        <taxon>Eukaryota</taxon>
        <taxon>Metazoa</taxon>
        <taxon>Ecdysozoa</taxon>
        <taxon>Nematoda</taxon>
        <taxon>Chromadorea</taxon>
        <taxon>Rhabditida</taxon>
        <taxon>Tylenchina</taxon>
        <taxon>Panagrolaimomorpha</taxon>
        <taxon>Strongyloidoidea</taxon>
        <taxon>Steinernematidae</taxon>
        <taxon>Steinernema</taxon>
    </lineage>
</organism>
<dbReference type="InterPro" id="IPR006076">
    <property type="entry name" value="FAD-dep_OxRdtase"/>
</dbReference>
<dbReference type="Pfam" id="PF01266">
    <property type="entry name" value="DAO"/>
    <property type="match status" value="1"/>
</dbReference>
<dbReference type="InterPro" id="IPR038728">
    <property type="entry name" value="YkvI-like"/>
</dbReference>
<dbReference type="AlphaFoldDB" id="A0A1I8AG23"/>
<keyword evidence="1" id="KW-0812">Transmembrane</keyword>
<dbReference type="SUPFAM" id="SSF51905">
    <property type="entry name" value="FAD/NAD(P)-binding domain"/>
    <property type="match status" value="1"/>
</dbReference>
<feature type="transmembrane region" description="Helical" evidence="1">
    <location>
        <begin position="466"/>
        <end position="489"/>
    </location>
</feature>
<feature type="transmembrane region" description="Helical" evidence="1">
    <location>
        <begin position="385"/>
        <end position="410"/>
    </location>
</feature>
<dbReference type="WBParaSite" id="L893_g5419.t1">
    <property type="protein sequence ID" value="L893_g5419.t1"/>
    <property type="gene ID" value="L893_g5419"/>
</dbReference>
<keyword evidence="1" id="KW-1133">Transmembrane helix</keyword>
<dbReference type="Proteomes" id="UP000095287">
    <property type="component" value="Unplaced"/>
</dbReference>
<name>A0A1I8AG23_9BILA</name>
<feature type="transmembrane region" description="Helical" evidence="1">
    <location>
        <begin position="283"/>
        <end position="300"/>
    </location>
</feature>
<dbReference type="PANTHER" id="PTHR37814">
    <property type="entry name" value="CONSERVED MEMBRANE PROTEIN"/>
    <property type="match status" value="1"/>
</dbReference>
<evidence type="ECO:0000313" key="4">
    <source>
        <dbReference type="WBParaSite" id="L893_g5419.t1"/>
    </source>
</evidence>
<feature type="transmembrane region" description="Helical" evidence="1">
    <location>
        <begin position="307"/>
        <end position="329"/>
    </location>
</feature>
<accession>A0A1I8AG23</accession>
<reference evidence="4" key="1">
    <citation type="submission" date="2016-11" db="UniProtKB">
        <authorList>
            <consortium name="WormBaseParasite"/>
        </authorList>
    </citation>
    <scope>IDENTIFICATION</scope>
</reference>
<feature type="transmembrane region" description="Helical" evidence="1">
    <location>
        <begin position="495"/>
        <end position="514"/>
    </location>
</feature>
<protein>
    <submittedName>
        <fullName evidence="4">DAO domain-containing protein</fullName>
    </submittedName>
</protein>
<feature type="transmembrane region" description="Helical" evidence="1">
    <location>
        <begin position="250"/>
        <end position="271"/>
    </location>
</feature>
<evidence type="ECO:0000313" key="3">
    <source>
        <dbReference type="Proteomes" id="UP000095287"/>
    </source>
</evidence>
<feature type="domain" description="FAD dependent oxidoreductase" evidence="2">
    <location>
        <begin position="9"/>
        <end position="242"/>
    </location>
</feature>
<sequence length="523" mass="57081">FSDQPILLPRGVLYVGTAEQQGLLDSQYQDWHEQGLDVSRLSAEEALAMVPCLDPAQLAGALYDGQGQDMDVHALHQGFLKGAQAKGVKLRLDTEVLSAKWDGECWEVQLNSEPTTLRTRVLVNAAGAWADTLAERCGVQALGIQPKRRSAFLFSPPEGVDHREWPAVIDIGEEFYFKPDAGMLLGSPANADDVDAHDVVAEELDVATGIYRIEERTQLRIRRPSHTWAGLRSFAPDEGLYLICGPRLGVVVDIMITFFMYAIAVVMFAGGGSLMEQQWGVPAQYGSIAVMLITVLIVFLRVDRVMAFIGSVTPFLVLMMIFLCIYSWNTRDLPLEELDVIAHTKPQGAGHWLVGSLLYVSYNMVVGAPFLMIAGAQATSRRNALLGGLVGGLLLGFLIVLISAGVFGRIDTIGSAALPMLMLATEQSKLLGTIMSVVIFAMILTTSVGVLYSFSARIFTPNTRKFNIGTTIAGVLGLVGAKIGFINLVGTVYPFFGYLGFVLMAWILIAWFRLRRLQSRNAT</sequence>
<feature type="transmembrane region" description="Helical" evidence="1">
    <location>
        <begin position="349"/>
        <end position="373"/>
    </location>
</feature>
<evidence type="ECO:0000259" key="2">
    <source>
        <dbReference type="Pfam" id="PF01266"/>
    </source>
</evidence>
<feature type="transmembrane region" description="Helical" evidence="1">
    <location>
        <begin position="430"/>
        <end position="454"/>
    </location>
</feature>
<dbReference type="PANTHER" id="PTHR37814:SF1">
    <property type="entry name" value="MEMBRANE PROTEIN"/>
    <property type="match status" value="1"/>
</dbReference>
<proteinExistence type="predicted"/>
<keyword evidence="1" id="KW-0472">Membrane</keyword>